<evidence type="ECO:0000313" key="6">
    <source>
        <dbReference type="Proteomes" id="UP000183561"/>
    </source>
</evidence>
<dbReference type="SUPFAM" id="SSF53335">
    <property type="entry name" value="S-adenosyl-L-methionine-dependent methyltransferases"/>
    <property type="match status" value="1"/>
</dbReference>
<dbReference type="InterPro" id="IPR041698">
    <property type="entry name" value="Methyltransf_25"/>
</dbReference>
<dbReference type="PANTHER" id="PTHR43464">
    <property type="entry name" value="METHYLTRANSFERASE"/>
    <property type="match status" value="1"/>
</dbReference>
<evidence type="ECO:0000313" key="5">
    <source>
        <dbReference type="EMBL" id="SEC98533.1"/>
    </source>
</evidence>
<proteinExistence type="predicted"/>
<keyword evidence="3" id="KW-0949">S-adenosyl-L-methionine</keyword>
<gene>
    <name evidence="5" type="ORF">SAMN04490239_6272</name>
</gene>
<accession>A0A1H4WYZ4</accession>
<dbReference type="Proteomes" id="UP000183561">
    <property type="component" value="Unassembled WGS sequence"/>
</dbReference>
<protein>
    <submittedName>
        <fullName evidence="5">Methyltransferase domain-containing protein</fullName>
    </submittedName>
</protein>
<sequence>MRGGDRRRGRTVEVMTEDNQVAPWDDIYRGDAKEFSGPVPWNIGEPQPEIAALIAEGKFRSDVLDAGCGHAETSLQLAAQGYTVVGLDLSPTAIAAAQAAAADRGLTTATYQVADISSFTGFDGRFATIVDSTLFHSLPVDRRRDYLQAVARAAAPGASYYILVFAKGAFPEGQGPNPVTDDELREAVAEYWIIDDLRPAFIHALLGPEEAANWQRDDKGRAMLPAWLLSAHRD</sequence>
<dbReference type="Gene3D" id="3.40.50.150">
    <property type="entry name" value="Vaccinia Virus protein VP39"/>
    <property type="match status" value="1"/>
</dbReference>
<keyword evidence="2 5" id="KW-0808">Transferase</keyword>
<dbReference type="Pfam" id="PF13649">
    <property type="entry name" value="Methyltransf_25"/>
    <property type="match status" value="1"/>
</dbReference>
<keyword evidence="1 5" id="KW-0489">Methyltransferase</keyword>
<dbReference type="GO" id="GO:0008168">
    <property type="term" value="F:methyltransferase activity"/>
    <property type="evidence" value="ECO:0007669"/>
    <property type="project" value="UniProtKB-KW"/>
</dbReference>
<keyword evidence="6" id="KW-1185">Reference proteome</keyword>
<evidence type="ECO:0000259" key="4">
    <source>
        <dbReference type="Pfam" id="PF13649"/>
    </source>
</evidence>
<feature type="domain" description="Methyltransferase" evidence="4">
    <location>
        <begin position="63"/>
        <end position="157"/>
    </location>
</feature>
<organism evidence="5 6">
    <name type="scientific">Rhodococcus koreensis</name>
    <dbReference type="NCBI Taxonomy" id="99653"/>
    <lineage>
        <taxon>Bacteria</taxon>
        <taxon>Bacillati</taxon>
        <taxon>Actinomycetota</taxon>
        <taxon>Actinomycetes</taxon>
        <taxon>Mycobacteriales</taxon>
        <taxon>Nocardiaceae</taxon>
        <taxon>Rhodococcus</taxon>
    </lineage>
</organism>
<reference evidence="6" key="1">
    <citation type="submission" date="2016-10" db="EMBL/GenBank/DDBJ databases">
        <authorList>
            <person name="Varghese N."/>
            <person name="Submissions S."/>
        </authorList>
    </citation>
    <scope>NUCLEOTIDE SEQUENCE [LARGE SCALE GENOMIC DNA]</scope>
    <source>
        <strain evidence="6">DSM 44498</strain>
    </source>
</reference>
<evidence type="ECO:0000256" key="2">
    <source>
        <dbReference type="ARBA" id="ARBA00022679"/>
    </source>
</evidence>
<dbReference type="AlphaFoldDB" id="A0A1H4WYZ4"/>
<evidence type="ECO:0000256" key="1">
    <source>
        <dbReference type="ARBA" id="ARBA00022603"/>
    </source>
</evidence>
<dbReference type="EMBL" id="FNSV01000005">
    <property type="protein sequence ID" value="SEC98533.1"/>
    <property type="molecule type" value="Genomic_DNA"/>
</dbReference>
<dbReference type="InterPro" id="IPR029063">
    <property type="entry name" value="SAM-dependent_MTases_sf"/>
</dbReference>
<dbReference type="GO" id="GO:0032259">
    <property type="term" value="P:methylation"/>
    <property type="evidence" value="ECO:0007669"/>
    <property type="project" value="UniProtKB-KW"/>
</dbReference>
<evidence type="ECO:0000256" key="3">
    <source>
        <dbReference type="ARBA" id="ARBA00022691"/>
    </source>
</evidence>
<dbReference type="PANTHER" id="PTHR43464:SF19">
    <property type="entry name" value="UBIQUINONE BIOSYNTHESIS O-METHYLTRANSFERASE, MITOCHONDRIAL"/>
    <property type="match status" value="1"/>
</dbReference>
<name>A0A1H4WYZ4_9NOCA</name>